<dbReference type="Proteomes" id="UP000596742">
    <property type="component" value="Unassembled WGS sequence"/>
</dbReference>
<reference evidence="5" key="1">
    <citation type="submission" date="2018-11" db="EMBL/GenBank/DDBJ databases">
        <authorList>
            <person name="Alioto T."/>
            <person name="Alioto T."/>
        </authorList>
    </citation>
    <scope>NUCLEOTIDE SEQUENCE</scope>
</reference>
<name>A0A8B6FUV3_MYTGA</name>
<comment type="subcellular location">
    <subcellularLocation>
        <location evidence="1">Secreted</location>
    </subcellularLocation>
</comment>
<evidence type="ECO:0000256" key="2">
    <source>
        <dbReference type="ARBA" id="ARBA00022525"/>
    </source>
</evidence>
<dbReference type="SUPFAM" id="SSF49842">
    <property type="entry name" value="TNF-like"/>
    <property type="match status" value="1"/>
</dbReference>
<dbReference type="GO" id="GO:0005581">
    <property type="term" value="C:collagen trimer"/>
    <property type="evidence" value="ECO:0007669"/>
    <property type="project" value="UniProtKB-KW"/>
</dbReference>
<gene>
    <name evidence="5" type="ORF">MGAL_10B015845</name>
</gene>
<comment type="caution">
    <text evidence="5">The sequence shown here is derived from an EMBL/GenBank/DDBJ whole genome shotgun (WGS) entry which is preliminary data.</text>
</comment>
<dbReference type="PANTHER" id="PTHR15427:SF33">
    <property type="entry name" value="COLLAGEN IV NC1 DOMAIN-CONTAINING PROTEIN"/>
    <property type="match status" value="1"/>
</dbReference>
<evidence type="ECO:0000259" key="4">
    <source>
        <dbReference type="PROSITE" id="PS50871"/>
    </source>
</evidence>
<evidence type="ECO:0000256" key="1">
    <source>
        <dbReference type="ARBA" id="ARBA00004613"/>
    </source>
</evidence>
<evidence type="ECO:0000313" key="5">
    <source>
        <dbReference type="EMBL" id="VDI53895.1"/>
    </source>
</evidence>
<evidence type="ECO:0000256" key="3">
    <source>
        <dbReference type="SAM" id="SignalP"/>
    </source>
</evidence>
<dbReference type="Pfam" id="PF00386">
    <property type="entry name" value="C1q"/>
    <property type="match status" value="1"/>
</dbReference>
<dbReference type="EMBL" id="UYJE01007341">
    <property type="protein sequence ID" value="VDI53895.1"/>
    <property type="molecule type" value="Genomic_DNA"/>
</dbReference>
<feature type="signal peptide" evidence="3">
    <location>
        <begin position="1"/>
        <end position="20"/>
    </location>
</feature>
<accession>A0A8B6FUV3</accession>
<keyword evidence="2" id="KW-0964">Secreted</keyword>
<dbReference type="Gene3D" id="2.60.120.40">
    <property type="match status" value="1"/>
</dbReference>
<feature type="chain" id="PRO_5032989149" description="C1q domain-containing protein" evidence="3">
    <location>
        <begin position="21"/>
        <end position="178"/>
    </location>
</feature>
<feature type="domain" description="C1q" evidence="4">
    <location>
        <begin position="44"/>
        <end position="178"/>
    </location>
</feature>
<dbReference type="AlphaFoldDB" id="A0A8B6FUV3"/>
<dbReference type="InterPro" id="IPR001073">
    <property type="entry name" value="C1q_dom"/>
</dbReference>
<keyword evidence="6" id="KW-1185">Reference proteome</keyword>
<dbReference type="PROSITE" id="PS50871">
    <property type="entry name" value="C1Q"/>
    <property type="match status" value="1"/>
</dbReference>
<dbReference type="SMART" id="SM00110">
    <property type="entry name" value="C1Q"/>
    <property type="match status" value="1"/>
</dbReference>
<evidence type="ECO:0000313" key="6">
    <source>
        <dbReference type="Proteomes" id="UP000596742"/>
    </source>
</evidence>
<dbReference type="InterPro" id="IPR008983">
    <property type="entry name" value="Tumour_necrosis_fac-like_dom"/>
</dbReference>
<proteinExistence type="predicted"/>
<protein>
    <recommendedName>
        <fullName evidence="4">C1q domain-containing protein</fullName>
    </recommendedName>
</protein>
<sequence length="178" mass="19581">MFRMLTSMILVCFATSYACAESSCQSKDGRYDVTVNVRGEPSKESSQVIAFHAFISKDVYPRAGDTLVFDTTKTNGGNGYNSNTGVFTCPKTGMYVFVWVIRMYQAEHSTELMIKNSVYGSTFLRAKKGDDGSVSGTVIAHVSKGDTVYVRNHSKYAGDGRIHSNVHGKPTFSGWLLQ</sequence>
<keyword evidence="3" id="KW-0732">Signal</keyword>
<dbReference type="PANTHER" id="PTHR15427">
    <property type="entry name" value="EMILIN ELASTIN MICROFIBRIL INTERFACE-LOCATED PROTEIN ELASTIN MICROFIBRIL INTERFACER"/>
    <property type="match status" value="1"/>
</dbReference>
<dbReference type="PRINTS" id="PR00007">
    <property type="entry name" value="COMPLEMNTC1Q"/>
</dbReference>
<organism evidence="5 6">
    <name type="scientific">Mytilus galloprovincialis</name>
    <name type="common">Mediterranean mussel</name>
    <dbReference type="NCBI Taxonomy" id="29158"/>
    <lineage>
        <taxon>Eukaryota</taxon>
        <taxon>Metazoa</taxon>
        <taxon>Spiralia</taxon>
        <taxon>Lophotrochozoa</taxon>
        <taxon>Mollusca</taxon>
        <taxon>Bivalvia</taxon>
        <taxon>Autobranchia</taxon>
        <taxon>Pteriomorphia</taxon>
        <taxon>Mytilida</taxon>
        <taxon>Mytiloidea</taxon>
        <taxon>Mytilidae</taxon>
        <taxon>Mytilinae</taxon>
        <taxon>Mytilus</taxon>
    </lineage>
</organism>
<dbReference type="OrthoDB" id="6154955at2759"/>
<dbReference type="PROSITE" id="PS51257">
    <property type="entry name" value="PROKAR_LIPOPROTEIN"/>
    <property type="match status" value="1"/>
</dbReference>
<dbReference type="InterPro" id="IPR050392">
    <property type="entry name" value="Collagen/C1q_domain"/>
</dbReference>